<accession>A0A162A2V5</accession>
<evidence type="ECO:0000313" key="1">
    <source>
        <dbReference type="EMBL" id="KZM94350.1"/>
    </source>
</evidence>
<comment type="caution">
    <text evidence="1">The sequence shown here is derived from an EMBL/GenBank/DDBJ whole genome shotgun (WGS) entry which is preliminary data.</text>
</comment>
<proteinExistence type="predicted"/>
<sequence length="132" mass="14742">MKQRIEVKVTIKNDKGRSKAMQIVAGIEGVSSVTLGGEDKNILIVIGDGVDAVTLTQALIKKLGGATLVRVGPLNEYGRFDDQEEAAASMVYVGQSNNYGDYSYGQPRYSYYNSPRYPPPYYDQYYQQPDKW</sequence>
<dbReference type="PANTHER" id="PTHR46932">
    <property type="entry name" value="HEAVY METAL-ASSOCIATED ISOPRENYLATED PLANT PROTEIN 47"/>
    <property type="match status" value="1"/>
</dbReference>
<dbReference type="EMBL" id="LNRQ01000005">
    <property type="protein sequence ID" value="KZM94350.1"/>
    <property type="molecule type" value="Genomic_DNA"/>
</dbReference>
<dbReference type="KEGG" id="dcr:108222288"/>
<dbReference type="OrthoDB" id="692882at2759"/>
<dbReference type="Gene3D" id="3.30.70.100">
    <property type="match status" value="1"/>
</dbReference>
<dbReference type="Gramene" id="KZM94350">
    <property type="protein sequence ID" value="KZM94350"/>
    <property type="gene ID" value="DCAR_017593"/>
</dbReference>
<reference evidence="1" key="1">
    <citation type="journal article" date="2016" name="Nat. Genet.">
        <title>A high-quality carrot genome assembly provides new insights into carotenoid accumulation and asterid genome evolution.</title>
        <authorList>
            <person name="Iorizzo M."/>
            <person name="Ellison S."/>
            <person name="Senalik D."/>
            <person name="Zeng P."/>
            <person name="Satapoomin P."/>
            <person name="Huang J."/>
            <person name="Bowman M."/>
            <person name="Iovene M."/>
            <person name="Sanseverino W."/>
            <person name="Cavagnaro P."/>
            <person name="Yildiz M."/>
            <person name="Macko-Podgorni A."/>
            <person name="Moranska E."/>
            <person name="Grzebelus E."/>
            <person name="Grzebelus D."/>
            <person name="Ashrafi H."/>
            <person name="Zheng Z."/>
            <person name="Cheng S."/>
            <person name="Spooner D."/>
            <person name="Van Deynze A."/>
            <person name="Simon P."/>
        </authorList>
    </citation>
    <scope>NUCLEOTIDE SEQUENCE [LARGE SCALE GENOMIC DNA]</scope>
    <source>
        <tissue evidence="1">Leaf</tissue>
    </source>
</reference>
<name>A0A162A2V5_DAUCS</name>
<organism evidence="1">
    <name type="scientific">Daucus carota subsp. sativus</name>
    <name type="common">Carrot</name>
    <dbReference type="NCBI Taxonomy" id="79200"/>
    <lineage>
        <taxon>Eukaryota</taxon>
        <taxon>Viridiplantae</taxon>
        <taxon>Streptophyta</taxon>
        <taxon>Embryophyta</taxon>
        <taxon>Tracheophyta</taxon>
        <taxon>Spermatophyta</taxon>
        <taxon>Magnoliopsida</taxon>
        <taxon>eudicotyledons</taxon>
        <taxon>Gunneridae</taxon>
        <taxon>Pentapetalae</taxon>
        <taxon>asterids</taxon>
        <taxon>campanulids</taxon>
        <taxon>Apiales</taxon>
        <taxon>Apiaceae</taxon>
        <taxon>Apioideae</taxon>
        <taxon>Scandiceae</taxon>
        <taxon>Daucinae</taxon>
        <taxon>Daucus</taxon>
        <taxon>Daucus sect. Daucus</taxon>
    </lineage>
</organism>
<dbReference type="AlphaFoldDB" id="A0A162A2V5"/>
<dbReference type="PANTHER" id="PTHR46932:SF13">
    <property type="entry name" value="OS04G0467950 PROTEIN"/>
    <property type="match status" value="1"/>
</dbReference>
<gene>
    <name evidence="1" type="ORF">DCAR_017593</name>
</gene>
<dbReference type="InterPro" id="IPR042885">
    <property type="entry name" value="HIPP47/16"/>
</dbReference>
<protein>
    <recommendedName>
        <fullName evidence="2">HMA domain-containing protein</fullName>
    </recommendedName>
</protein>
<dbReference type="STRING" id="79200.A0A162A2V5"/>
<evidence type="ECO:0008006" key="2">
    <source>
        <dbReference type="Google" id="ProtNLM"/>
    </source>
</evidence>